<evidence type="ECO:0000313" key="1">
    <source>
        <dbReference type="EMBL" id="MCI4681318.1"/>
    </source>
</evidence>
<sequence>MGANIQELRPKPPESEKITINLGYVDLGHIDLLVQEGFFSNRTDFIRTAIRNQLDRHNEAVKQSVTRHKLDIGLRRYGREDLEAAQKKGETLHIQVLGLAIIANDVSPELAAETIGSIHVLGAFQASPAVKAALSDRIG</sequence>
<organism evidence="1 2">
    <name type="scientific">Candidatus Rhodoblastus alkanivorans</name>
    <dbReference type="NCBI Taxonomy" id="2954117"/>
    <lineage>
        <taxon>Bacteria</taxon>
        <taxon>Pseudomonadati</taxon>
        <taxon>Pseudomonadota</taxon>
        <taxon>Alphaproteobacteria</taxon>
        <taxon>Hyphomicrobiales</taxon>
        <taxon>Rhodoblastaceae</taxon>
        <taxon>Rhodoblastus</taxon>
    </lineage>
</organism>
<comment type="caution">
    <text evidence="1">The sequence shown here is derived from an EMBL/GenBank/DDBJ whole genome shotgun (WGS) entry which is preliminary data.</text>
</comment>
<protein>
    <submittedName>
        <fullName evidence="1">CopG family transcriptional regulator</fullName>
    </submittedName>
</protein>
<evidence type="ECO:0000313" key="2">
    <source>
        <dbReference type="Proteomes" id="UP001139104"/>
    </source>
</evidence>
<gene>
    <name evidence="1" type="ORF">K2U94_00785</name>
</gene>
<dbReference type="PANTHER" id="PTHR36215:SF1">
    <property type="entry name" value="BLL4998 PROTEIN"/>
    <property type="match status" value="1"/>
</dbReference>
<dbReference type="PANTHER" id="PTHR36215">
    <property type="entry name" value="BLL4998 PROTEIN"/>
    <property type="match status" value="1"/>
</dbReference>
<dbReference type="Proteomes" id="UP001139104">
    <property type="component" value="Unassembled WGS sequence"/>
</dbReference>
<dbReference type="SUPFAM" id="SSF47598">
    <property type="entry name" value="Ribbon-helix-helix"/>
    <property type="match status" value="1"/>
</dbReference>
<keyword evidence="2" id="KW-1185">Reference proteome</keyword>
<reference evidence="1" key="1">
    <citation type="journal article" date="2022" name="ISME J.">
        <title>Identification of active gaseous-alkane degraders at natural gas seeps.</title>
        <authorList>
            <person name="Farhan Ul Haque M."/>
            <person name="Hernandez M."/>
            <person name="Crombie A.T."/>
            <person name="Murrell J.C."/>
        </authorList>
    </citation>
    <scope>NUCLEOTIDE SEQUENCE</scope>
    <source>
        <strain evidence="1">PC2</strain>
    </source>
</reference>
<name>A0ABS9Z127_9HYPH</name>
<dbReference type="InterPro" id="IPR041088">
    <property type="entry name" value="RHH_8"/>
</dbReference>
<dbReference type="EMBL" id="JAIVFP010000001">
    <property type="protein sequence ID" value="MCI4681318.1"/>
    <property type="molecule type" value="Genomic_DNA"/>
</dbReference>
<accession>A0ABS9Z127</accession>
<dbReference type="RefSeq" id="WP_243065390.1">
    <property type="nucleotide sequence ID" value="NZ_JAIVFK010000070.1"/>
</dbReference>
<dbReference type="InterPro" id="IPR010985">
    <property type="entry name" value="Ribbon_hlx_hlx"/>
</dbReference>
<proteinExistence type="predicted"/>
<dbReference type="Pfam" id="PF17723">
    <property type="entry name" value="RHH_8"/>
    <property type="match status" value="1"/>
</dbReference>
<dbReference type="CDD" id="cd22231">
    <property type="entry name" value="RHH_NikR_HicB-like"/>
    <property type="match status" value="1"/>
</dbReference>